<reference evidence="4" key="1">
    <citation type="submission" date="2017-06" db="EMBL/GenBank/DDBJ databases">
        <authorList>
            <person name="Kim H.J."/>
            <person name="Triplett B.A."/>
        </authorList>
    </citation>
    <scope>NUCLEOTIDE SEQUENCE [LARGE SCALE GENOMIC DNA]</scope>
    <source>
        <strain evidence="4">FRACA_ARgP5</strain>
    </source>
</reference>
<dbReference type="Gene3D" id="3.40.50.720">
    <property type="entry name" value="NAD(P)-binding Rossmann-like Domain"/>
    <property type="match status" value="1"/>
</dbReference>
<dbReference type="GO" id="GO:0016491">
    <property type="term" value="F:oxidoreductase activity"/>
    <property type="evidence" value="ECO:0007669"/>
    <property type="project" value="UniProtKB-KW"/>
</dbReference>
<dbReference type="PRINTS" id="PR00081">
    <property type="entry name" value="GDHRDH"/>
</dbReference>
<organism evidence="4 5">
    <name type="scientific">Frankia canadensis</name>
    <dbReference type="NCBI Taxonomy" id="1836972"/>
    <lineage>
        <taxon>Bacteria</taxon>
        <taxon>Bacillati</taxon>
        <taxon>Actinomycetota</taxon>
        <taxon>Actinomycetes</taxon>
        <taxon>Frankiales</taxon>
        <taxon>Frankiaceae</taxon>
        <taxon>Frankia</taxon>
    </lineage>
</organism>
<dbReference type="InterPro" id="IPR050259">
    <property type="entry name" value="SDR"/>
</dbReference>
<evidence type="ECO:0000256" key="2">
    <source>
        <dbReference type="ARBA" id="ARBA00023002"/>
    </source>
</evidence>
<dbReference type="InterPro" id="IPR002347">
    <property type="entry name" value="SDR_fam"/>
</dbReference>
<dbReference type="Pfam" id="PF13561">
    <property type="entry name" value="adh_short_C2"/>
    <property type="match status" value="1"/>
</dbReference>
<keyword evidence="2" id="KW-0560">Oxidoreductase</keyword>
<dbReference type="RefSeq" id="WP_101831500.1">
    <property type="nucleotide sequence ID" value="NZ_FZMO01000112.1"/>
</dbReference>
<evidence type="ECO:0000259" key="3">
    <source>
        <dbReference type="SMART" id="SM00822"/>
    </source>
</evidence>
<dbReference type="PANTHER" id="PTHR42879:SF2">
    <property type="entry name" value="3-OXOACYL-[ACYL-CARRIER-PROTEIN] REDUCTASE FABG"/>
    <property type="match status" value="1"/>
</dbReference>
<evidence type="ECO:0000313" key="4">
    <source>
        <dbReference type="EMBL" id="SNQ47717.1"/>
    </source>
</evidence>
<dbReference type="InterPro" id="IPR020904">
    <property type="entry name" value="Sc_DH/Rdtase_CS"/>
</dbReference>
<dbReference type="OrthoDB" id="286404at2"/>
<gene>
    <name evidence="4" type="ORF">FRACA_20113</name>
</gene>
<sequence length="264" mass="26050">MPAASPTPTPGPSTSSFSLAGRSALVTGAGNGIGAAVAHAFARAGSAVLVTDVDKDAAAAVAAGIVTAGGRAGSAVLDVRDADAARAAAEQAADLGGGTLNIVVNNAGAIAPAMFDKMEPGQFERVVAIHLGGTFTVSQAALPFLPDDGTGRIINVTSAAGLVGTIGQVNYSAAKAGVLGVTKSLARELARRRITVNALAPLAATSMTANIRGNEKLAALTLARVPLGRWAEPAEIAASFVFFASDAASYITGQVLAVDGGTVM</sequence>
<dbReference type="GO" id="GO:0032787">
    <property type="term" value="P:monocarboxylic acid metabolic process"/>
    <property type="evidence" value="ECO:0007669"/>
    <property type="project" value="UniProtKB-ARBA"/>
</dbReference>
<dbReference type="SMART" id="SM00822">
    <property type="entry name" value="PKS_KR"/>
    <property type="match status" value="1"/>
</dbReference>
<dbReference type="Proteomes" id="UP000234331">
    <property type="component" value="Unassembled WGS sequence"/>
</dbReference>
<dbReference type="EMBL" id="FZMO01000112">
    <property type="protein sequence ID" value="SNQ47717.1"/>
    <property type="molecule type" value="Genomic_DNA"/>
</dbReference>
<dbReference type="PANTHER" id="PTHR42879">
    <property type="entry name" value="3-OXOACYL-(ACYL-CARRIER-PROTEIN) REDUCTASE"/>
    <property type="match status" value="1"/>
</dbReference>
<dbReference type="InterPro" id="IPR057326">
    <property type="entry name" value="KR_dom"/>
</dbReference>
<evidence type="ECO:0000313" key="5">
    <source>
        <dbReference type="Proteomes" id="UP000234331"/>
    </source>
</evidence>
<feature type="domain" description="Ketoreductase" evidence="3">
    <location>
        <begin position="22"/>
        <end position="205"/>
    </location>
</feature>
<dbReference type="AlphaFoldDB" id="A0A2I2KPW9"/>
<protein>
    <submittedName>
        <fullName evidence="4">3-oxoacyl-(Acyl-carrier protein) reductase</fullName>
    </submittedName>
</protein>
<dbReference type="SUPFAM" id="SSF51735">
    <property type="entry name" value="NAD(P)-binding Rossmann-fold domains"/>
    <property type="match status" value="1"/>
</dbReference>
<name>A0A2I2KPW9_9ACTN</name>
<evidence type="ECO:0000256" key="1">
    <source>
        <dbReference type="ARBA" id="ARBA00006484"/>
    </source>
</evidence>
<dbReference type="PROSITE" id="PS00061">
    <property type="entry name" value="ADH_SHORT"/>
    <property type="match status" value="1"/>
</dbReference>
<dbReference type="InterPro" id="IPR036291">
    <property type="entry name" value="NAD(P)-bd_dom_sf"/>
</dbReference>
<keyword evidence="5" id="KW-1185">Reference proteome</keyword>
<proteinExistence type="inferred from homology"/>
<accession>A0A2I2KPW9</accession>
<dbReference type="FunFam" id="3.40.50.720:FF:000173">
    <property type="entry name" value="3-oxoacyl-[acyl-carrier protein] reductase"/>
    <property type="match status" value="1"/>
</dbReference>
<dbReference type="PRINTS" id="PR00080">
    <property type="entry name" value="SDRFAMILY"/>
</dbReference>
<comment type="similarity">
    <text evidence="1">Belongs to the short-chain dehydrogenases/reductases (SDR) family.</text>
</comment>